<keyword evidence="2" id="KW-1185">Reference proteome</keyword>
<reference evidence="1 2" key="1">
    <citation type="journal article" date="2013" name="Genome Announc.">
        <title>Genome Sequence of the Pigment-Producing Bacterium Pseudogulbenkiania ferrooxidans, Isolated from Loktak Lake.</title>
        <authorList>
            <person name="Puranik S."/>
            <person name="Talkal R."/>
            <person name="Qureshi A."/>
            <person name="Khardenavis A."/>
            <person name="Kapley A."/>
            <person name="Purohit H.J."/>
        </authorList>
    </citation>
    <scope>NUCLEOTIDE SEQUENCE [LARGE SCALE GENOMIC DNA]</scope>
    <source>
        <strain evidence="1 2">EGD-HP2</strain>
    </source>
</reference>
<gene>
    <name evidence="1" type="ORF">O166_14910</name>
</gene>
<evidence type="ECO:0000313" key="1">
    <source>
        <dbReference type="EMBL" id="ERE00315.1"/>
    </source>
</evidence>
<sequence>MPGEYAAMRARLLSGFGGLVSEGRAMLASHPAEHAGAMIFRRAMRDLSE</sequence>
<dbReference type="EMBL" id="AVPH01000278">
    <property type="protein sequence ID" value="ERE00315.1"/>
    <property type="molecule type" value="Genomic_DNA"/>
</dbReference>
<proteinExistence type="predicted"/>
<name>A0ABN0N2T0_9NEIS</name>
<protein>
    <submittedName>
        <fullName evidence="1">Uncharacterized protein</fullName>
    </submittedName>
</protein>
<dbReference type="Proteomes" id="UP000016426">
    <property type="component" value="Unassembled WGS sequence"/>
</dbReference>
<comment type="caution">
    <text evidence="1">The sequence shown here is derived from an EMBL/GenBank/DDBJ whole genome shotgun (WGS) entry which is preliminary data.</text>
</comment>
<accession>A0ABN0N2T0</accession>
<evidence type="ECO:0000313" key="2">
    <source>
        <dbReference type="Proteomes" id="UP000016426"/>
    </source>
</evidence>
<organism evidence="1 2">
    <name type="scientific">Pseudogulbenkiania ferrooxidans EGD-HP2</name>
    <dbReference type="NCBI Taxonomy" id="1388764"/>
    <lineage>
        <taxon>Bacteria</taxon>
        <taxon>Pseudomonadati</taxon>
        <taxon>Pseudomonadota</taxon>
        <taxon>Betaproteobacteria</taxon>
        <taxon>Neisseriales</taxon>
        <taxon>Chromobacteriaceae</taxon>
        <taxon>Pseudogulbenkiania</taxon>
    </lineage>
</organism>